<keyword evidence="3" id="KW-1185">Reference proteome</keyword>
<dbReference type="RefSeq" id="WP_019950817.1">
    <property type="nucleotide sequence ID" value="NZ_JBHLVX010000001.1"/>
</dbReference>
<accession>A0ABV6FYI2</accession>
<evidence type="ECO:0000256" key="1">
    <source>
        <dbReference type="SAM" id="SignalP"/>
    </source>
</evidence>
<reference evidence="2 3" key="1">
    <citation type="submission" date="2024-09" db="EMBL/GenBank/DDBJ databases">
        <authorList>
            <person name="Sun Q."/>
            <person name="Mori K."/>
        </authorList>
    </citation>
    <scope>NUCLEOTIDE SEQUENCE [LARGE SCALE GENOMIC DNA]</scope>
    <source>
        <strain evidence="2 3">CCM 7415</strain>
    </source>
</reference>
<dbReference type="Proteomes" id="UP001589814">
    <property type="component" value="Unassembled WGS sequence"/>
</dbReference>
<protein>
    <submittedName>
        <fullName evidence="2">Uncharacterized protein</fullName>
    </submittedName>
</protein>
<feature type="signal peptide" evidence="1">
    <location>
        <begin position="1"/>
        <end position="19"/>
    </location>
</feature>
<name>A0ABV6FYI2_9GAMM</name>
<comment type="caution">
    <text evidence="2">The sequence shown here is derived from an EMBL/GenBank/DDBJ whole genome shotgun (WGS) entry which is preliminary data.</text>
</comment>
<evidence type="ECO:0000313" key="3">
    <source>
        <dbReference type="Proteomes" id="UP001589814"/>
    </source>
</evidence>
<dbReference type="EMBL" id="JBHLVX010000001">
    <property type="protein sequence ID" value="MFC0266446.1"/>
    <property type="molecule type" value="Genomic_DNA"/>
</dbReference>
<gene>
    <name evidence="2" type="ORF">ACFFHW_00275</name>
</gene>
<organism evidence="2 3">
    <name type="scientific">Kushneria aurantia</name>
    <dbReference type="NCBI Taxonomy" id="504092"/>
    <lineage>
        <taxon>Bacteria</taxon>
        <taxon>Pseudomonadati</taxon>
        <taxon>Pseudomonadota</taxon>
        <taxon>Gammaproteobacteria</taxon>
        <taxon>Oceanospirillales</taxon>
        <taxon>Halomonadaceae</taxon>
        <taxon>Kushneria</taxon>
    </lineage>
</organism>
<dbReference type="Gene3D" id="3.10.450.160">
    <property type="entry name" value="inner membrane protein cigr"/>
    <property type="match status" value="1"/>
</dbReference>
<keyword evidence="1" id="KW-0732">Signal</keyword>
<proteinExistence type="predicted"/>
<sequence length="154" mass="16636">MLAARFVFIVTLFLAASLATEGGVAWGDTVSSSLTQIIDSQHGPVVVTWLDSGPSVNHVRIVEVVQYHGDSFRCKRIGVSGHEPRVGEMVPTEVSSTQLPPGLVDALPRFEGYAWRRVGHDLVLIAISSNSYHNVFHDLICPSDSRPGLEGSGQ</sequence>
<feature type="chain" id="PRO_5046476578" evidence="1">
    <location>
        <begin position="20"/>
        <end position="154"/>
    </location>
</feature>
<evidence type="ECO:0000313" key="2">
    <source>
        <dbReference type="EMBL" id="MFC0266446.1"/>
    </source>
</evidence>